<organism evidence="1 2">
    <name type="scientific">Geothrix oryzae</name>
    <dbReference type="NCBI Taxonomy" id="2927975"/>
    <lineage>
        <taxon>Bacteria</taxon>
        <taxon>Pseudomonadati</taxon>
        <taxon>Acidobacteriota</taxon>
        <taxon>Holophagae</taxon>
        <taxon>Holophagales</taxon>
        <taxon>Holophagaceae</taxon>
        <taxon>Geothrix</taxon>
    </lineage>
</organism>
<name>A0ABM8DUK5_9BACT</name>
<gene>
    <name evidence="1" type="ORF">GETHOR_28900</name>
</gene>
<dbReference type="NCBIfam" id="TIGR04256">
    <property type="entry name" value="GxxExxY"/>
    <property type="match status" value="1"/>
</dbReference>
<evidence type="ECO:0000313" key="2">
    <source>
        <dbReference type="Proteomes" id="UP001242010"/>
    </source>
</evidence>
<dbReference type="RefSeq" id="WP_286354489.1">
    <property type="nucleotide sequence ID" value="NZ_AP027079.1"/>
</dbReference>
<sequence length="127" mass="14124">MDTKELRFKDEVFSIVGAAIEVHRALGPGFLEAVYAEAFAKEMALAGIPFEQEVLLQIHYKGEPLKKTYRADFVAFGSILVELKAADGLGESDRAQLLNYLKATGHPVGVLLNFGHHPKLEWIRMVN</sequence>
<dbReference type="InterPro" id="IPR026350">
    <property type="entry name" value="GxxExxY"/>
</dbReference>
<accession>A0ABM8DUK5</accession>
<evidence type="ECO:0000313" key="1">
    <source>
        <dbReference type="EMBL" id="BDU70789.1"/>
    </source>
</evidence>
<dbReference type="Proteomes" id="UP001242010">
    <property type="component" value="Chromosome"/>
</dbReference>
<proteinExistence type="predicted"/>
<keyword evidence="2" id="KW-1185">Reference proteome</keyword>
<protein>
    <submittedName>
        <fullName evidence="1">GTP-binding protein</fullName>
    </submittedName>
</protein>
<reference evidence="2" key="1">
    <citation type="journal article" date="2023" name="Int. J. Syst. Evol. Microbiol.">
        <title>Mesoterricola silvestris gen. nov., sp. nov., Mesoterricola sediminis sp. nov., Geothrix oryzae sp. nov., Geothrix edaphica sp. nov., Geothrix rubra sp. nov., and Geothrix limicola sp. nov., six novel members of Acidobacteriota isolated from soils.</title>
        <authorList>
            <person name="Itoh H."/>
            <person name="Sugisawa Y."/>
            <person name="Mise K."/>
            <person name="Xu Z."/>
            <person name="Kuniyasu M."/>
            <person name="Ushijima N."/>
            <person name="Kawano K."/>
            <person name="Kobayashi E."/>
            <person name="Shiratori Y."/>
            <person name="Masuda Y."/>
            <person name="Senoo K."/>
        </authorList>
    </citation>
    <scope>NUCLEOTIDE SEQUENCE [LARGE SCALE GENOMIC DNA]</scope>
    <source>
        <strain evidence="2">Red222</strain>
    </source>
</reference>
<dbReference type="Pfam" id="PF13366">
    <property type="entry name" value="PDDEXK_3"/>
    <property type="match status" value="1"/>
</dbReference>
<dbReference type="EMBL" id="AP027079">
    <property type="protein sequence ID" value="BDU70789.1"/>
    <property type="molecule type" value="Genomic_DNA"/>
</dbReference>